<dbReference type="Pfam" id="PF05598">
    <property type="entry name" value="DUF772"/>
    <property type="match status" value="1"/>
</dbReference>
<evidence type="ECO:0000259" key="7">
    <source>
        <dbReference type="Pfam" id="PF05598"/>
    </source>
</evidence>
<proteinExistence type="inferred from homology"/>
<dbReference type="PATRIC" id="fig|1445510.3.peg.2806"/>
<organism evidence="8 9">
    <name type="scientific">Gynuella sunshinyii YC6258</name>
    <dbReference type="NCBI Taxonomy" id="1445510"/>
    <lineage>
        <taxon>Bacteria</taxon>
        <taxon>Pseudomonadati</taxon>
        <taxon>Pseudomonadota</taxon>
        <taxon>Gammaproteobacteria</taxon>
        <taxon>Oceanospirillales</taxon>
        <taxon>Saccharospirillaceae</taxon>
        <taxon>Gynuella</taxon>
    </lineage>
</organism>
<name>A0A0C5VWQ6_9GAMM</name>
<dbReference type="NCBIfam" id="NF033581">
    <property type="entry name" value="transpos_IS5_4"/>
    <property type="match status" value="1"/>
</dbReference>
<evidence type="ECO:0000256" key="2">
    <source>
        <dbReference type="ARBA" id="ARBA00010075"/>
    </source>
</evidence>
<dbReference type="GO" id="GO:0006313">
    <property type="term" value="P:DNA transposition"/>
    <property type="evidence" value="ECO:0007669"/>
    <property type="project" value="InterPro"/>
</dbReference>
<comment type="similarity">
    <text evidence="2">Belongs to the transposase 11 family.</text>
</comment>
<dbReference type="Pfam" id="PF01609">
    <property type="entry name" value="DDE_Tnp_1"/>
    <property type="match status" value="1"/>
</dbReference>
<evidence type="ECO:0000256" key="3">
    <source>
        <dbReference type="ARBA" id="ARBA00022578"/>
    </source>
</evidence>
<dbReference type="GO" id="GO:0003677">
    <property type="term" value="F:DNA binding"/>
    <property type="evidence" value="ECO:0007669"/>
    <property type="project" value="UniProtKB-KW"/>
</dbReference>
<dbReference type="STRING" id="1445510.YC6258_02836"/>
<dbReference type="InterPro" id="IPR047959">
    <property type="entry name" value="Transpos_IS5"/>
</dbReference>
<keyword evidence="5" id="KW-0233">DNA recombination</keyword>
<evidence type="ECO:0000256" key="1">
    <source>
        <dbReference type="ARBA" id="ARBA00003544"/>
    </source>
</evidence>
<dbReference type="HOGENOM" id="CLU_049873_1_2_6"/>
<sequence length="314" mass="36314">MSSLIFSDAESQAKRKQTRREKFLAEMEALLPWTEMEKPIRRYYSKSLRGRKPYPLSTMLRIHCMQLFYNLSDPGMEDSLYEIASMRRFAGITIDTVPDETTILNFRHLLEEHQLGQKIFDRMNTTLIKQGLTFKEGTIMDATIIAASSSTKNQDNARDPEMHQVKKGNEWHFGMKLHIGVDSAFGLIHTLKTTSANVHDITVADQLLHGQEEHVIGDAGYIGIEKREEHKDRSVDWMIAARPGTRRKMAEDSLENWMETITAQIRAKVEHSFFYIKRMFGYSKVRYRGLAKNTNRLYLLCAFANLMKVKSLLT</sequence>
<evidence type="ECO:0000259" key="6">
    <source>
        <dbReference type="Pfam" id="PF01609"/>
    </source>
</evidence>
<dbReference type="GO" id="GO:0004803">
    <property type="term" value="F:transposase activity"/>
    <property type="evidence" value="ECO:0007669"/>
    <property type="project" value="InterPro"/>
</dbReference>
<reference evidence="8 9" key="1">
    <citation type="submission" date="2014-01" db="EMBL/GenBank/DDBJ databases">
        <title>Full genme sequencing of cellulolytic bacterium Gynuella sunshinyii YC6258T gen. nov., sp. nov.</title>
        <authorList>
            <person name="Khan H."/>
            <person name="Chung E.J."/>
            <person name="Chung Y.R."/>
        </authorList>
    </citation>
    <scope>NUCLEOTIDE SEQUENCE [LARGE SCALE GENOMIC DNA]</scope>
    <source>
        <strain evidence="8 9">YC6258</strain>
    </source>
</reference>
<feature type="domain" description="Transposase IS4-like" evidence="6">
    <location>
        <begin position="134"/>
        <end position="306"/>
    </location>
</feature>
<comment type="function">
    <text evidence="1">Involved in the transposition of the insertion sequence IS5.</text>
</comment>
<dbReference type="InterPro" id="IPR008490">
    <property type="entry name" value="Transposase_InsH_N"/>
</dbReference>
<dbReference type="AlphaFoldDB" id="A0A0C5VWQ6"/>
<keyword evidence="4" id="KW-0238">DNA-binding</keyword>
<dbReference type="KEGG" id="gsn:YC6258_02836"/>
<dbReference type="Proteomes" id="UP000032266">
    <property type="component" value="Chromosome"/>
</dbReference>
<keyword evidence="3" id="KW-0815">Transposition</keyword>
<gene>
    <name evidence="8" type="ORF">YC6258_02836</name>
</gene>
<evidence type="ECO:0000313" key="9">
    <source>
        <dbReference type="Proteomes" id="UP000032266"/>
    </source>
</evidence>
<evidence type="ECO:0000313" key="8">
    <source>
        <dbReference type="EMBL" id="AJQ94874.1"/>
    </source>
</evidence>
<dbReference type="EMBL" id="CP007142">
    <property type="protein sequence ID" value="AJQ94874.1"/>
    <property type="molecule type" value="Genomic_DNA"/>
</dbReference>
<feature type="domain" description="Transposase InsH N-terminal" evidence="7">
    <location>
        <begin position="15"/>
        <end position="108"/>
    </location>
</feature>
<dbReference type="PANTHER" id="PTHR35604:SF2">
    <property type="entry name" value="TRANSPOSASE INSH FOR INSERTION SEQUENCE ELEMENT IS5A-RELATED"/>
    <property type="match status" value="1"/>
</dbReference>
<dbReference type="RefSeq" id="WP_044617313.1">
    <property type="nucleotide sequence ID" value="NZ_CP007142.1"/>
</dbReference>
<protein>
    <submittedName>
        <fullName evidence="8">Transposase</fullName>
    </submittedName>
</protein>
<dbReference type="OrthoDB" id="9774608at2"/>
<evidence type="ECO:0000256" key="5">
    <source>
        <dbReference type="ARBA" id="ARBA00023172"/>
    </source>
</evidence>
<keyword evidence="9" id="KW-1185">Reference proteome</keyword>
<accession>A0A0C5VWQ6</accession>
<evidence type="ECO:0000256" key="4">
    <source>
        <dbReference type="ARBA" id="ARBA00023125"/>
    </source>
</evidence>
<dbReference type="InterPro" id="IPR002559">
    <property type="entry name" value="Transposase_11"/>
</dbReference>
<dbReference type="PANTHER" id="PTHR35604">
    <property type="entry name" value="TRANSPOSASE INSH FOR INSERTION SEQUENCE ELEMENT IS5A-RELATED"/>
    <property type="match status" value="1"/>
</dbReference>